<comment type="similarity">
    <text evidence="2 10">Belongs to the GPI inositol-deacylase family.</text>
</comment>
<evidence type="ECO:0000256" key="9">
    <source>
        <dbReference type="ARBA" id="ARBA00023136"/>
    </source>
</evidence>
<feature type="transmembrane region" description="Helical" evidence="10">
    <location>
        <begin position="593"/>
        <end position="613"/>
    </location>
</feature>
<feature type="domain" description="GPI inositol-deacylase PGAP1-like alpha/beta" evidence="12">
    <location>
        <begin position="128"/>
        <end position="284"/>
    </location>
</feature>
<protein>
    <recommendedName>
        <fullName evidence="10">GPI inositol-deacylase</fullName>
        <ecNumber evidence="10">3.1.-.-</ecNumber>
    </recommendedName>
</protein>
<dbReference type="OrthoDB" id="348976at2759"/>
<gene>
    <name evidence="13" type="primary">BST1</name>
    <name evidence="13" type="ORF">EHS25_000474</name>
</gene>
<keyword evidence="6 10" id="KW-0256">Endoplasmic reticulum</keyword>
<evidence type="ECO:0000256" key="11">
    <source>
        <dbReference type="SAM" id="MobiDB-lite"/>
    </source>
</evidence>
<evidence type="ECO:0000256" key="5">
    <source>
        <dbReference type="ARBA" id="ARBA00022801"/>
    </source>
</evidence>
<keyword evidence="4 10" id="KW-0812">Transmembrane</keyword>
<dbReference type="GO" id="GO:0006888">
    <property type="term" value="P:endoplasmic reticulum to Golgi vesicle-mediated transport"/>
    <property type="evidence" value="ECO:0007669"/>
    <property type="project" value="TreeGrafter"/>
</dbReference>
<evidence type="ECO:0000256" key="3">
    <source>
        <dbReference type="ARBA" id="ARBA00022448"/>
    </source>
</evidence>
<dbReference type="InterPro" id="IPR029058">
    <property type="entry name" value="AB_hydrolase_fold"/>
</dbReference>
<dbReference type="GO" id="GO:0005789">
    <property type="term" value="C:endoplasmic reticulum membrane"/>
    <property type="evidence" value="ECO:0007669"/>
    <property type="project" value="UniProtKB-SubCell"/>
</dbReference>
<evidence type="ECO:0000256" key="6">
    <source>
        <dbReference type="ARBA" id="ARBA00022824"/>
    </source>
</evidence>
<reference evidence="13 14" key="1">
    <citation type="submission" date="2018-11" db="EMBL/GenBank/DDBJ databases">
        <title>Genome sequence of Saitozyma podzolica DSM 27192.</title>
        <authorList>
            <person name="Aliyu H."/>
            <person name="Gorte O."/>
            <person name="Ochsenreither K."/>
        </authorList>
    </citation>
    <scope>NUCLEOTIDE SEQUENCE [LARGE SCALE GENOMIC DNA]</scope>
    <source>
        <strain evidence="13 14">DSM 27192</strain>
    </source>
</reference>
<keyword evidence="14" id="KW-1185">Reference proteome</keyword>
<organism evidence="13 14">
    <name type="scientific">Saitozyma podzolica</name>
    <dbReference type="NCBI Taxonomy" id="1890683"/>
    <lineage>
        <taxon>Eukaryota</taxon>
        <taxon>Fungi</taxon>
        <taxon>Dikarya</taxon>
        <taxon>Basidiomycota</taxon>
        <taxon>Agaricomycotina</taxon>
        <taxon>Tremellomycetes</taxon>
        <taxon>Tremellales</taxon>
        <taxon>Trimorphomycetaceae</taxon>
        <taxon>Saitozyma</taxon>
    </lineage>
</organism>
<evidence type="ECO:0000259" key="12">
    <source>
        <dbReference type="Pfam" id="PF07819"/>
    </source>
</evidence>
<dbReference type="GO" id="GO:0050185">
    <property type="term" value="F:phosphatidylinositol deacylase activity"/>
    <property type="evidence" value="ECO:0007669"/>
    <property type="project" value="TreeGrafter"/>
</dbReference>
<evidence type="ECO:0000256" key="4">
    <source>
        <dbReference type="ARBA" id="ARBA00022692"/>
    </source>
</evidence>
<comment type="caution">
    <text evidence="10">Lacks conserved residue(s) required for the propagation of feature annotation.</text>
</comment>
<dbReference type="PANTHER" id="PTHR15495">
    <property type="entry name" value="NEGATIVE REGULATOR OF VESICLE FORMATION-RELATED"/>
    <property type="match status" value="1"/>
</dbReference>
<evidence type="ECO:0000256" key="10">
    <source>
        <dbReference type="RuleBase" id="RU365011"/>
    </source>
</evidence>
<dbReference type="STRING" id="1890683.A0A427YWC2"/>
<feature type="region of interest" description="Disordered" evidence="11">
    <location>
        <begin position="643"/>
        <end position="679"/>
    </location>
</feature>
<dbReference type="Pfam" id="PF07819">
    <property type="entry name" value="PGAP1"/>
    <property type="match status" value="1"/>
</dbReference>
<dbReference type="PANTHER" id="PTHR15495:SF7">
    <property type="entry name" value="GPI INOSITOL-DEACYLASE"/>
    <property type="match status" value="1"/>
</dbReference>
<feature type="transmembrane region" description="Helical" evidence="10">
    <location>
        <begin position="506"/>
        <end position="524"/>
    </location>
</feature>
<sequence length="679" mass="74328">MATGVAPRAAGRAWATRHVASYLLAGIAAITSWMMYISFARDQAISGAWGCEMSWMTPAYVRVPWRDPPSTKYALYLYREQGWDGEEETQDLINRFDPLRRPLRASFMVDPETQRVTWSGERSLTFLQADFLVHAIARVLQNYEHLSSNSRPTHVTLVGHSMGGVVARLASAVDATKIDSIVTLSSPQLLLPVTFERDMDTIQETITRAAAMPHSPPLLSICGGVSDTQVVSDACALTSEHLGNNSGFAVFTTAMPGVWTTVEHQAIVWCHQVRWRIARALLEMTRGERIQVAKTWLVGDGRSEEEHLPEGNTYEFSASVTSLNMSLTIRPAADSPADQPHAEVQWCGVDDCRPLRYTYTALPEPRDQRAPFPLPGEGTQPGELAYSLSLQVPANHGRIVDDIVSGETALQPGGSHSGCHGREVRRYREHQGISLGPTHESLFFPLQESPMALHGHLGDAPFIERGKVARGFDIDIFQHTSCQVSSLRISVDYGASLAKAVIRFRMAAIAWSLGWAALVLLYQLRQTSTIGKLRSLNQAHHLTGSVAPLAEALELVCRHSGRILGCMTALSWLTQLLDPSAYGTSMWLGTRDVATLFFVPLLGVLTLGEIVWLRWFGALIVRTFDPSSLGVLDDADDGSVSSIQRRGAGSVGEKHVGGLAPAIPLGAQPDLPASYDPRR</sequence>
<dbReference type="InterPro" id="IPR012908">
    <property type="entry name" value="PGAP1-ab_dom-like"/>
</dbReference>
<proteinExistence type="inferred from homology"/>
<dbReference type="AlphaFoldDB" id="A0A427YWC2"/>
<dbReference type="Proteomes" id="UP000279259">
    <property type="component" value="Unassembled WGS sequence"/>
</dbReference>
<dbReference type="GO" id="GO:0006505">
    <property type="term" value="P:GPI anchor metabolic process"/>
    <property type="evidence" value="ECO:0007669"/>
    <property type="project" value="TreeGrafter"/>
</dbReference>
<evidence type="ECO:0000256" key="8">
    <source>
        <dbReference type="ARBA" id="ARBA00022989"/>
    </source>
</evidence>
<evidence type="ECO:0000256" key="2">
    <source>
        <dbReference type="ARBA" id="ARBA00006931"/>
    </source>
</evidence>
<comment type="caution">
    <text evidence="13">The sequence shown here is derived from an EMBL/GenBank/DDBJ whole genome shotgun (WGS) entry which is preliminary data.</text>
</comment>
<dbReference type="SUPFAM" id="SSF53474">
    <property type="entry name" value="alpha/beta-Hydrolases"/>
    <property type="match status" value="1"/>
</dbReference>
<dbReference type="EC" id="3.1.-.-" evidence="10"/>
<evidence type="ECO:0000256" key="7">
    <source>
        <dbReference type="ARBA" id="ARBA00022927"/>
    </source>
</evidence>
<keyword evidence="9 10" id="KW-0472">Membrane</keyword>
<name>A0A427YWC2_9TREE</name>
<dbReference type="Gene3D" id="3.40.50.1820">
    <property type="entry name" value="alpha/beta hydrolase"/>
    <property type="match status" value="1"/>
</dbReference>
<feature type="transmembrane region" description="Helical" evidence="10">
    <location>
        <begin position="20"/>
        <end position="39"/>
    </location>
</feature>
<evidence type="ECO:0000313" key="13">
    <source>
        <dbReference type="EMBL" id="RSH95387.1"/>
    </source>
</evidence>
<evidence type="ECO:0000256" key="1">
    <source>
        <dbReference type="ARBA" id="ARBA00004477"/>
    </source>
</evidence>
<dbReference type="EMBL" id="RSCD01000001">
    <property type="protein sequence ID" value="RSH95387.1"/>
    <property type="molecule type" value="Genomic_DNA"/>
</dbReference>
<dbReference type="GO" id="GO:0015031">
    <property type="term" value="P:protein transport"/>
    <property type="evidence" value="ECO:0007669"/>
    <property type="project" value="UniProtKB-KW"/>
</dbReference>
<keyword evidence="8 10" id="KW-1133">Transmembrane helix</keyword>
<dbReference type="InterPro" id="IPR039529">
    <property type="entry name" value="PGAP1/BST1"/>
</dbReference>
<keyword evidence="5 10" id="KW-0378">Hydrolase</keyword>
<keyword evidence="3 10" id="KW-0813">Transport</keyword>
<comment type="function">
    <text evidence="10">Involved in inositol deacylation of GPI-anchored proteins which plays important roles in the quality control and ER-associated degradation of GPI-anchored proteins.</text>
</comment>
<evidence type="ECO:0000313" key="14">
    <source>
        <dbReference type="Proteomes" id="UP000279259"/>
    </source>
</evidence>
<keyword evidence="7 10" id="KW-0653">Protein transport</keyword>
<comment type="subcellular location">
    <subcellularLocation>
        <location evidence="1">Endoplasmic reticulum membrane</location>
        <topology evidence="1">Multi-pass membrane protein</topology>
    </subcellularLocation>
</comment>
<accession>A0A427YWC2</accession>